<reference evidence="2 3" key="1">
    <citation type="submission" date="2018-12" db="EMBL/GenBank/DDBJ databases">
        <title>The whole draft genome of Aquabacterium sp. SJQ9.</title>
        <authorList>
            <person name="Sun L."/>
            <person name="Gao X."/>
            <person name="Chen W."/>
            <person name="Huang K."/>
        </authorList>
    </citation>
    <scope>NUCLEOTIDE SEQUENCE [LARGE SCALE GENOMIC DNA]</scope>
    <source>
        <strain evidence="2 3">SJQ9</strain>
    </source>
</reference>
<accession>A0A3R8S2E8</accession>
<dbReference type="AlphaFoldDB" id="A0A3R8S2E8"/>
<dbReference type="Gene3D" id="3.40.630.30">
    <property type="match status" value="1"/>
</dbReference>
<dbReference type="RefSeq" id="WP_125243728.1">
    <property type="nucleotide sequence ID" value="NZ_RSED01000009.1"/>
</dbReference>
<organism evidence="2 3">
    <name type="scientific">Aquabacterium soli</name>
    <dbReference type="NCBI Taxonomy" id="2493092"/>
    <lineage>
        <taxon>Bacteria</taxon>
        <taxon>Pseudomonadati</taxon>
        <taxon>Pseudomonadota</taxon>
        <taxon>Betaproteobacteria</taxon>
        <taxon>Burkholderiales</taxon>
        <taxon>Aquabacterium</taxon>
    </lineage>
</organism>
<dbReference type="InterPro" id="IPR000182">
    <property type="entry name" value="GNAT_dom"/>
</dbReference>
<evidence type="ECO:0000259" key="1">
    <source>
        <dbReference type="PROSITE" id="PS51186"/>
    </source>
</evidence>
<name>A0A3R8S2E8_9BURK</name>
<dbReference type="Pfam" id="PF00583">
    <property type="entry name" value="Acetyltransf_1"/>
    <property type="match status" value="1"/>
</dbReference>
<evidence type="ECO:0000313" key="2">
    <source>
        <dbReference type="EMBL" id="RRS03888.1"/>
    </source>
</evidence>
<evidence type="ECO:0000313" key="3">
    <source>
        <dbReference type="Proteomes" id="UP000269265"/>
    </source>
</evidence>
<protein>
    <submittedName>
        <fullName evidence="2">GNAT family N-acetyltransferase</fullName>
    </submittedName>
</protein>
<keyword evidence="3" id="KW-1185">Reference proteome</keyword>
<dbReference type="InterPro" id="IPR024035">
    <property type="entry name" value="MSMEG_0567_GNAT"/>
</dbReference>
<gene>
    <name evidence="2" type="ORF">EIP75_13120</name>
</gene>
<sequence>MDTLLDTPTPRLWQPADWCELPPAFAPTAFRVKQATQAWERREAHALRRAVFCVEQGVFMGDDRDAIDEHATLLVACACVAGETDQVVGTVRIHQADPGVWWGSRLAVHPSFRQHGRLGATLIRLAVGIAHARGAQQFWAHVQGQNVPLFQHLHWRLDRELVLHGRPHGLMQASLPHYPPCTRPEWGYLTLSRAEVRP</sequence>
<dbReference type="NCBIfam" id="TIGR04045">
    <property type="entry name" value="MSMEG_0567_GNAT"/>
    <property type="match status" value="1"/>
</dbReference>
<feature type="domain" description="N-acetyltransferase" evidence="1">
    <location>
        <begin position="30"/>
        <end position="176"/>
    </location>
</feature>
<dbReference type="OrthoDB" id="9796171at2"/>
<dbReference type="SUPFAM" id="SSF55729">
    <property type="entry name" value="Acyl-CoA N-acyltransferases (Nat)"/>
    <property type="match status" value="1"/>
</dbReference>
<dbReference type="CDD" id="cd04301">
    <property type="entry name" value="NAT_SF"/>
    <property type="match status" value="1"/>
</dbReference>
<dbReference type="GO" id="GO:0016747">
    <property type="term" value="F:acyltransferase activity, transferring groups other than amino-acyl groups"/>
    <property type="evidence" value="ECO:0007669"/>
    <property type="project" value="InterPro"/>
</dbReference>
<comment type="caution">
    <text evidence="2">The sequence shown here is derived from an EMBL/GenBank/DDBJ whole genome shotgun (WGS) entry which is preliminary data.</text>
</comment>
<dbReference type="Proteomes" id="UP000269265">
    <property type="component" value="Unassembled WGS sequence"/>
</dbReference>
<keyword evidence="2" id="KW-0808">Transferase</keyword>
<proteinExistence type="predicted"/>
<dbReference type="InterPro" id="IPR016181">
    <property type="entry name" value="Acyl_CoA_acyltransferase"/>
</dbReference>
<dbReference type="PROSITE" id="PS51186">
    <property type="entry name" value="GNAT"/>
    <property type="match status" value="1"/>
</dbReference>
<dbReference type="EMBL" id="RSED01000009">
    <property type="protein sequence ID" value="RRS03888.1"/>
    <property type="molecule type" value="Genomic_DNA"/>
</dbReference>